<organism evidence="2 3">
    <name type="scientific">Dreissena polymorpha</name>
    <name type="common">Zebra mussel</name>
    <name type="synonym">Mytilus polymorpha</name>
    <dbReference type="NCBI Taxonomy" id="45954"/>
    <lineage>
        <taxon>Eukaryota</taxon>
        <taxon>Metazoa</taxon>
        <taxon>Spiralia</taxon>
        <taxon>Lophotrochozoa</taxon>
        <taxon>Mollusca</taxon>
        <taxon>Bivalvia</taxon>
        <taxon>Autobranchia</taxon>
        <taxon>Heteroconchia</taxon>
        <taxon>Euheterodonta</taxon>
        <taxon>Imparidentia</taxon>
        <taxon>Neoheterodontei</taxon>
        <taxon>Myida</taxon>
        <taxon>Dreissenoidea</taxon>
        <taxon>Dreissenidae</taxon>
        <taxon>Dreissena</taxon>
    </lineage>
</organism>
<sequence>MIYCFDWIERLWREVWNGATSLYYSLFYNMEDEGILDVSNDIHIALLHLVFLPRNQSHLDRFAEALRRRPLRTENKCTPIQLWITGPRSYSSDHEQVLSTNFTFKNNRTKIQKLLFKVAQKKTCLKSLEGKMNTSLCK</sequence>
<dbReference type="PANTHER" id="PTHR46791">
    <property type="entry name" value="EXPRESSED PROTEIN"/>
    <property type="match status" value="1"/>
</dbReference>
<proteinExistence type="predicted"/>
<comment type="caution">
    <text evidence="2">The sequence shown here is derived from an EMBL/GenBank/DDBJ whole genome shotgun (WGS) entry which is preliminary data.</text>
</comment>
<name>A0A9D4FWD7_DREPO</name>
<feature type="domain" description="Integrase core" evidence="1">
    <location>
        <begin position="8"/>
        <end position="86"/>
    </location>
</feature>
<dbReference type="Pfam" id="PF24764">
    <property type="entry name" value="rva_4"/>
    <property type="match status" value="1"/>
</dbReference>
<dbReference type="PANTHER" id="PTHR46791:SF5">
    <property type="entry name" value="CLR5 DOMAIN-CONTAINING PROTEIN-RELATED"/>
    <property type="match status" value="1"/>
</dbReference>
<dbReference type="AlphaFoldDB" id="A0A9D4FWD7"/>
<dbReference type="EMBL" id="JAIWYP010000006">
    <property type="protein sequence ID" value="KAH3804281.1"/>
    <property type="molecule type" value="Genomic_DNA"/>
</dbReference>
<evidence type="ECO:0000259" key="1">
    <source>
        <dbReference type="Pfam" id="PF24764"/>
    </source>
</evidence>
<protein>
    <recommendedName>
        <fullName evidence="1">Integrase core domain-containing protein</fullName>
    </recommendedName>
</protein>
<reference evidence="2" key="1">
    <citation type="journal article" date="2019" name="bioRxiv">
        <title>The Genome of the Zebra Mussel, Dreissena polymorpha: A Resource for Invasive Species Research.</title>
        <authorList>
            <person name="McCartney M.A."/>
            <person name="Auch B."/>
            <person name="Kono T."/>
            <person name="Mallez S."/>
            <person name="Zhang Y."/>
            <person name="Obille A."/>
            <person name="Becker A."/>
            <person name="Abrahante J.E."/>
            <person name="Garbe J."/>
            <person name="Badalamenti J.P."/>
            <person name="Herman A."/>
            <person name="Mangelson H."/>
            <person name="Liachko I."/>
            <person name="Sullivan S."/>
            <person name="Sone E.D."/>
            <person name="Koren S."/>
            <person name="Silverstein K.A.T."/>
            <person name="Beckman K.B."/>
            <person name="Gohl D.M."/>
        </authorList>
    </citation>
    <scope>NUCLEOTIDE SEQUENCE</scope>
    <source>
        <strain evidence="2">Duluth1</strain>
        <tissue evidence="2">Whole animal</tissue>
    </source>
</reference>
<reference evidence="2" key="2">
    <citation type="submission" date="2020-11" db="EMBL/GenBank/DDBJ databases">
        <authorList>
            <person name="McCartney M.A."/>
            <person name="Auch B."/>
            <person name="Kono T."/>
            <person name="Mallez S."/>
            <person name="Becker A."/>
            <person name="Gohl D.M."/>
            <person name="Silverstein K.A.T."/>
            <person name="Koren S."/>
            <person name="Bechman K.B."/>
            <person name="Herman A."/>
            <person name="Abrahante J.E."/>
            <person name="Garbe J."/>
        </authorList>
    </citation>
    <scope>NUCLEOTIDE SEQUENCE</scope>
    <source>
        <strain evidence="2">Duluth1</strain>
        <tissue evidence="2">Whole animal</tissue>
    </source>
</reference>
<keyword evidence="3" id="KW-1185">Reference proteome</keyword>
<evidence type="ECO:0000313" key="3">
    <source>
        <dbReference type="Proteomes" id="UP000828390"/>
    </source>
</evidence>
<accession>A0A9D4FWD7</accession>
<dbReference type="InterPro" id="IPR058913">
    <property type="entry name" value="Integrase_dom_put"/>
</dbReference>
<dbReference type="Proteomes" id="UP000828390">
    <property type="component" value="Unassembled WGS sequence"/>
</dbReference>
<evidence type="ECO:0000313" key="2">
    <source>
        <dbReference type="EMBL" id="KAH3804281.1"/>
    </source>
</evidence>
<gene>
    <name evidence="2" type="ORF">DPMN_132565</name>
</gene>